<comment type="caution">
    <text evidence="6">The sequence shown here is derived from an EMBL/GenBank/DDBJ whole genome shotgun (WGS) entry which is preliminary data.</text>
</comment>
<comment type="similarity">
    <text evidence="1">Belongs to the 'phage' integrase family.</text>
</comment>
<dbReference type="PROSITE" id="PS51900">
    <property type="entry name" value="CB"/>
    <property type="match status" value="1"/>
</dbReference>
<evidence type="ECO:0000313" key="6">
    <source>
        <dbReference type="EMBL" id="MBW4708673.1"/>
    </source>
</evidence>
<dbReference type="InterPro" id="IPR050090">
    <property type="entry name" value="Tyrosine_recombinase_XerCD"/>
</dbReference>
<reference evidence="6" key="1">
    <citation type="submission" date="2021-07" db="EMBL/GenBank/DDBJ databases">
        <title>Roseobacter insulae sp. nov., isolated from a tidal flat.</title>
        <authorList>
            <person name="Park S."/>
            <person name="Yoon J.-H."/>
        </authorList>
    </citation>
    <scope>NUCLEOTIDE SEQUENCE</scope>
    <source>
        <strain evidence="6">YSTF-M11</strain>
    </source>
</reference>
<keyword evidence="3 4" id="KW-0238">DNA-binding</keyword>
<dbReference type="RefSeq" id="WP_219502993.1">
    <property type="nucleotide sequence ID" value="NZ_JAHXDN010000003.1"/>
</dbReference>
<gene>
    <name evidence="6" type="ORF">KX928_12850</name>
</gene>
<sequence>MPSPIKIGETYYLRVRVPSDITAKMNGRTIAIPIANATKTVAIRDTVKVSLQTKEAQEAKQRFVRALASVEAFWETVRKGPQPLTHKASLAIAGEIRQLWISIFDDEPGSPEFWERMIDADKQAAEGALHPLAVSTAKTKMEALEARYGAITDAFLRKKGLLVEAGSRSRLVEHVASAMSEMAEVSSRKAGGDYSDTGQTNKYPAPLEVLSPDAATDSNSHGQASVLTFNTTVDTRVSEKGSGRDAKVMPVSTVRKYRAAASEFAKYRGSEDLASITAREADGWKRSMLKEGRLSNKTIGQRLQNVRTVIEWAREQHFGELFPSGNPLDHVKRPEYLETPSEERAFTLDEARTVLRAASAQAKPYLRWIPWMCAYTGARVNEMAQLTQSSFYQVEGLWFIRVTTMGGKSLKNQHSERRVPVHADLLEQGLIEFVQNADAKGDHRLFPKRTASNVRDWIRDDLAITRSGLMPNHGWRHLFEDRAMGSGMAHAAKLYISGRSTSGSDAGYGKSEAMLPGLALEMQKFPSYLD</sequence>
<accession>A0A9X1K2M2</accession>
<dbReference type="CDD" id="cd01184">
    <property type="entry name" value="INT_C_like_1"/>
    <property type="match status" value="1"/>
</dbReference>
<proteinExistence type="inferred from homology"/>
<organism evidence="6 7">
    <name type="scientific">Roseobacter insulae</name>
    <dbReference type="NCBI Taxonomy" id="2859783"/>
    <lineage>
        <taxon>Bacteria</taxon>
        <taxon>Pseudomonadati</taxon>
        <taxon>Pseudomonadota</taxon>
        <taxon>Alphaproteobacteria</taxon>
        <taxon>Rhodobacterales</taxon>
        <taxon>Roseobacteraceae</taxon>
        <taxon>Roseobacter</taxon>
    </lineage>
</organism>
<evidence type="ECO:0000256" key="2">
    <source>
        <dbReference type="ARBA" id="ARBA00022908"/>
    </source>
</evidence>
<evidence type="ECO:0000256" key="4">
    <source>
        <dbReference type="PROSITE-ProRule" id="PRU01248"/>
    </source>
</evidence>
<evidence type="ECO:0000256" key="1">
    <source>
        <dbReference type="ARBA" id="ARBA00008857"/>
    </source>
</evidence>
<dbReference type="InterPro" id="IPR044068">
    <property type="entry name" value="CB"/>
</dbReference>
<dbReference type="InterPro" id="IPR046668">
    <property type="entry name" value="DUF6538"/>
</dbReference>
<dbReference type="Pfam" id="PF20172">
    <property type="entry name" value="DUF6538"/>
    <property type="match status" value="1"/>
</dbReference>
<dbReference type="EMBL" id="JAHXDN010000003">
    <property type="protein sequence ID" value="MBW4708673.1"/>
    <property type="molecule type" value="Genomic_DNA"/>
</dbReference>
<evidence type="ECO:0000259" key="5">
    <source>
        <dbReference type="PROSITE" id="PS51900"/>
    </source>
</evidence>
<dbReference type="PANTHER" id="PTHR30349">
    <property type="entry name" value="PHAGE INTEGRASE-RELATED"/>
    <property type="match status" value="1"/>
</dbReference>
<feature type="domain" description="Core-binding (CB)" evidence="5">
    <location>
        <begin position="227"/>
        <end position="314"/>
    </location>
</feature>
<protein>
    <recommendedName>
        <fullName evidence="5">Core-binding (CB) domain-containing protein</fullName>
    </recommendedName>
</protein>
<evidence type="ECO:0000313" key="7">
    <source>
        <dbReference type="Proteomes" id="UP001138661"/>
    </source>
</evidence>
<dbReference type="AlphaFoldDB" id="A0A9X1K2M2"/>
<dbReference type="Proteomes" id="UP001138661">
    <property type="component" value="Unassembled WGS sequence"/>
</dbReference>
<keyword evidence="7" id="KW-1185">Reference proteome</keyword>
<evidence type="ECO:0000256" key="3">
    <source>
        <dbReference type="ARBA" id="ARBA00023125"/>
    </source>
</evidence>
<dbReference type="GO" id="GO:0015074">
    <property type="term" value="P:DNA integration"/>
    <property type="evidence" value="ECO:0007669"/>
    <property type="project" value="UniProtKB-KW"/>
</dbReference>
<name>A0A9X1K2M2_9RHOB</name>
<dbReference type="GO" id="GO:0003677">
    <property type="term" value="F:DNA binding"/>
    <property type="evidence" value="ECO:0007669"/>
    <property type="project" value="UniProtKB-UniRule"/>
</dbReference>
<dbReference type="PANTHER" id="PTHR30349:SF41">
    <property type="entry name" value="INTEGRASE_RECOMBINASE PROTEIN MJ0367-RELATED"/>
    <property type="match status" value="1"/>
</dbReference>
<keyword evidence="2" id="KW-0229">DNA integration</keyword>